<evidence type="ECO:0000259" key="3">
    <source>
        <dbReference type="Pfam" id="PF05876"/>
    </source>
</evidence>
<dbReference type="InterPro" id="IPR046454">
    <property type="entry name" value="GpA_endonuclease"/>
</dbReference>
<proteinExistence type="inferred from homology"/>
<comment type="subunit">
    <text evidence="1">Interacts (via N-terminus) with the terminase small subunit (via C-terminus); the active complex is probably heterooligomeric. Interacts (via C-terminus) with the portal protein; this interaction allows the packaging of viral DNA.</text>
</comment>
<dbReference type="GeneID" id="62679238"/>
<dbReference type="InterPro" id="IPR008866">
    <property type="entry name" value="Phage_lambda_GpA-like"/>
</dbReference>
<keyword evidence="1" id="KW-0540">Nuclease</keyword>
<dbReference type="PANTHER" id="PTHR34413:SF2">
    <property type="entry name" value="PROPHAGE TAIL FIBER ASSEMBLY PROTEIN HOMOLOG TFAE-RELATED"/>
    <property type="match status" value="1"/>
</dbReference>
<feature type="domain" description="Terminase large subunit GpA endonuclease" evidence="4">
    <location>
        <begin position="337"/>
        <end position="672"/>
    </location>
</feature>
<feature type="domain" description="Phage terminase large subunit GpA ATPase" evidence="3">
    <location>
        <begin position="50"/>
        <end position="299"/>
    </location>
</feature>
<name>A0A1V0DX24_9CAUD</name>
<evidence type="ECO:0000313" key="6">
    <source>
        <dbReference type="Proteomes" id="UP000225878"/>
    </source>
</evidence>
<comment type="domain">
    <text evidence="1">The N-terminus is involved in the formation of the heterotrimer with the small subunit. The N-terminus part contains the translocase activity involved in DNA packaging. At the N-terminus, there is a high affinity ATPase center that is probably needed for the packaging activity. The Walker A motif of the ATPase center is responsible for interacting with the ATP phosphate and the Q motif governs force generation and the interaction with DNA. The C-terminus contains the site specific endonuclease (cos-cleavage) and strand separation activities required for genome maturation. A second ATPase catalytic site regulates the genome maturation. The C-terminus very end is involved in binding to the procapsid. Contains a basic leucine zipper (bZIP) that may be involved in the formation of the terminase.</text>
</comment>
<keyword evidence="1" id="KW-0479">Metal-binding</keyword>
<keyword evidence="1" id="KW-0460">Magnesium</keyword>
<evidence type="ECO:0000313" key="5">
    <source>
        <dbReference type="EMBL" id="ARB05712.1"/>
    </source>
</evidence>
<dbReference type="EC" id="3.6.4.-" evidence="1"/>
<comment type="caution">
    <text evidence="1">Lacks conserved residue(s) required for the propagation of feature annotation.</text>
</comment>
<comment type="function">
    <text evidence="1">The terminase large subunit acts as an ATP driven molecular motor necessary for viral DNA translocation into empty capsids and as an endonuclease that cuts the viral genome from the concetamer to initiate and to end the packaging reaction. The terminase lies at a unique vertex of the procapsid and is composed of two subunits, a small terminase subunit involved in viral DNA recognition, and a large terminase subunit possessing endonucleolytic and ATPase activities (DNA maturation and packaging). The endonuclease activity cleaves the viral DNA generating 5'overhangs. The strand separation activity separates the cohesive ends generating the single-stranded 'sticky' ends of the mature genome. The DNA-terminase complex binds to the portal of the procapsid thereby activating the translocase activity of the terminase. The terminase packages the viral DNA into the procapsid until the next concatemer reaches the complex. The downstream site is then cut generating the mature right end of the genome, the heterotrimer undocks from the DNA-filled head and remains bound to the left end of concatemer's next genome.</text>
</comment>
<evidence type="ECO:0000256" key="2">
    <source>
        <dbReference type="SAM" id="MobiDB-lite"/>
    </source>
</evidence>
<keyword evidence="1" id="KW-0255">Endonuclease</keyword>
<feature type="compositionally biased region" description="Polar residues" evidence="2">
    <location>
        <begin position="371"/>
        <end position="383"/>
    </location>
</feature>
<comment type="catalytic activity">
    <reaction evidence="1">
        <text>Endonucleolytic cleavage of DNA to give specific double-stranded fragments with terminal 5'-phosphates.</text>
        <dbReference type="EC" id="3.1.21.4"/>
    </reaction>
</comment>
<dbReference type="GO" id="GO:0005524">
    <property type="term" value="F:ATP binding"/>
    <property type="evidence" value="ECO:0007669"/>
    <property type="project" value="UniProtKB-UniRule"/>
</dbReference>
<dbReference type="EC" id="3.1.21.4" evidence="1"/>
<evidence type="ECO:0000256" key="1">
    <source>
        <dbReference type="HAMAP-Rule" id="MF_04144"/>
    </source>
</evidence>
<keyword evidence="1" id="KW-0231">Viral genome packaging</keyword>
<dbReference type="Pfam" id="PF05876">
    <property type="entry name" value="GpA_ATPase"/>
    <property type="match status" value="1"/>
</dbReference>
<comment type="subcellular location">
    <subcellularLocation>
        <location evidence="1">Host cytoplasm</location>
    </subcellularLocation>
    <text evidence="1">The terminase lies at a unique vertex of the procapsid during viral DNA packaging.</text>
</comment>
<keyword evidence="1" id="KW-0378">Hydrolase</keyword>
<dbReference type="PANTHER" id="PTHR34413">
    <property type="entry name" value="PROPHAGE TAIL FIBER ASSEMBLY PROTEIN HOMOLOG TFAE-RELATED-RELATED"/>
    <property type="match status" value="1"/>
</dbReference>
<dbReference type="RefSeq" id="YP_009997093.1">
    <property type="nucleotide sequence ID" value="NC_052968.1"/>
</dbReference>
<dbReference type="InterPro" id="IPR051220">
    <property type="entry name" value="TFA_Chaperone"/>
</dbReference>
<dbReference type="GO" id="GO:0046872">
    <property type="term" value="F:metal ion binding"/>
    <property type="evidence" value="ECO:0007669"/>
    <property type="project" value="UniProtKB-UniRule"/>
</dbReference>
<keyword evidence="1" id="KW-1035">Host cytoplasm</keyword>
<dbReference type="KEGG" id="vg:62679238"/>
<comment type="similarity">
    <text evidence="1">Belongs to the lambdavirus large terminase family.</text>
</comment>
<dbReference type="GO" id="GO:0016887">
    <property type="term" value="F:ATP hydrolysis activity"/>
    <property type="evidence" value="ECO:0007669"/>
    <property type="project" value="UniProtKB-UniRule"/>
</dbReference>
<reference evidence="5" key="1">
    <citation type="submission" date="2016-11" db="EMBL/GenBank/DDBJ databases">
        <title>The complete genome sequence of Cyanosiphovirus S-ESS1.</title>
        <authorList>
            <person name="Han Y."/>
        </authorList>
    </citation>
    <scope>NUCLEOTIDE SEQUENCE [LARGE SCALE GENOMIC DNA]</scope>
</reference>
<sequence>MSMMTSQTSFEFSLEQLILESAEAVRPAKRMSISQAAEEYRHLNNPGSYVGPWLNEVTPYLVEPMDVLQSQKFTGMAFAGPAQTGKTDMVINWVTYSTICDPADMMIVQTSQTTSRDFSIRRVDRLHRHSPAVGAMLAAGTQSDNTFDKQYRSGMMLSMSWPAINELSGKPIPRLWLTDYDRMPQNIDGEGSPFSLARKRATTFRSHGMCAAESSPGYEVENPKWIKTSPHEAPPTKGILAIYNQGDRRLWYWQCVDCRKWFEPDFELLVYPDIDDAMEAAESAHLCCPHCEAVYHHDPVDGRPGKHELNKAGKWVPDNCWIDENGDIHGKPIRSTIASFWLKGVAAAFSDWKTLVFNFITAEREYESNQSEEALKTTVNTDQGKPYVPKSMRNDRVPEVLKARAKPLAKREVPMGVRFLIACIDVQKNRFVVQVHGIHANRDISVIDRFEIKKSKRKDADGERHWVNPGAHPEDWKLIVEEVMEKTYPLIDGSGRHMGIKMTVSDSGGKEGTTANAYDFYRWLKYGDREEEGTSSGDDEAQYLWKPGLAGRFMLLKGASTKTAPRVALSYPDSQRKDRHAGARGEVPVLMMNTNTLKDSLSHMLDRVEPGNGVLFPDWLDDNFFIELTVEVRDPAKGWINPKRFRNESWDLLTYCLAAQLTAGINIEHINWQDPPPWAEDWGANDLVFDPEVEDKPFDAVPKNRRSLKELASALA</sequence>
<accession>A0A1V0DX24</accession>
<dbReference type="GO" id="GO:0009036">
    <property type="term" value="F:type II site-specific deoxyribonuclease activity"/>
    <property type="evidence" value="ECO:0007669"/>
    <property type="project" value="UniProtKB-UniRule"/>
</dbReference>
<dbReference type="Proteomes" id="UP000225878">
    <property type="component" value="Segment"/>
</dbReference>
<dbReference type="InterPro" id="IPR046453">
    <property type="entry name" value="GpA_ATPase"/>
</dbReference>
<keyword evidence="6" id="KW-1185">Reference proteome</keyword>
<dbReference type="HAMAP" id="MF_04144">
    <property type="entry name" value="TERL_LAMBDA"/>
    <property type="match status" value="1"/>
</dbReference>
<feature type="binding site" evidence="1">
    <location>
        <position position="425"/>
    </location>
    <ligand>
        <name>Mg(2+)</name>
        <dbReference type="ChEBI" id="CHEBI:18420"/>
        <note>catalytic; for nuclease activity</note>
    </ligand>
</feature>
<dbReference type="GO" id="GO:0019073">
    <property type="term" value="P:viral DNA genome packaging"/>
    <property type="evidence" value="ECO:0007669"/>
    <property type="project" value="UniProtKB-UniRule"/>
</dbReference>
<protein>
    <recommendedName>
        <fullName evidence="1">Terminase, large subunit</fullName>
    </recommendedName>
    <alternativeName>
        <fullName evidence="1">DNA-packaging protein</fullName>
    </alternativeName>
    <alternativeName>
        <fullName evidence="1">Large terminase protein</fullName>
    </alternativeName>
    <domain>
        <recommendedName>
            <fullName evidence="1">Endonuclease</fullName>
            <ecNumber evidence="1">3.1.21.4</ecNumber>
        </recommendedName>
    </domain>
    <domain>
        <recommendedName>
            <fullName evidence="1">ATPase</fullName>
            <ecNumber evidence="1">3.6.4.-</ecNumber>
        </recommendedName>
    </domain>
</protein>
<keyword evidence="1" id="KW-1188">Viral release from host cell</keyword>
<comment type="cofactor">
    <cofactor evidence="1">
        <name>Mg(2+)</name>
        <dbReference type="ChEBI" id="CHEBI:18420"/>
    </cofactor>
</comment>
<dbReference type="Pfam" id="PF20454">
    <property type="entry name" value="GpA_nuclease"/>
    <property type="match status" value="1"/>
</dbReference>
<dbReference type="GO" id="GO:0030430">
    <property type="term" value="C:host cell cytoplasm"/>
    <property type="evidence" value="ECO:0007669"/>
    <property type="project" value="UniProtKB-SubCell"/>
</dbReference>
<keyword evidence="1" id="KW-0547">Nucleotide-binding</keyword>
<dbReference type="EMBL" id="KY249644">
    <property type="protein sequence ID" value="ARB05712.1"/>
    <property type="molecule type" value="Genomic_DNA"/>
</dbReference>
<keyword evidence="1" id="KW-0067">ATP-binding</keyword>
<evidence type="ECO:0000259" key="4">
    <source>
        <dbReference type="Pfam" id="PF20454"/>
    </source>
</evidence>
<organism evidence="5">
    <name type="scientific">Synechococcus virus S-ESS1</name>
    <dbReference type="NCBI Taxonomy" id="1964565"/>
    <lineage>
        <taxon>Viruses</taxon>
        <taxon>Duplodnaviria</taxon>
        <taxon>Heunggongvirae</taxon>
        <taxon>Uroviricota</taxon>
        <taxon>Caudoviricetes</taxon>
        <taxon>Casjensviridae</taxon>
        <taxon>Sessunavirus</taxon>
        <taxon>Sessunavirus SESS1</taxon>
    </lineage>
</organism>
<feature type="region of interest" description="Disordered" evidence="2">
    <location>
        <begin position="371"/>
        <end position="391"/>
    </location>
</feature>
<dbReference type="GO" id="GO:0098009">
    <property type="term" value="C:viral terminase, large subunit"/>
    <property type="evidence" value="ECO:0007669"/>
    <property type="project" value="UniProtKB-UniRule"/>
</dbReference>